<accession>A0A448UT69</accession>
<dbReference type="GO" id="GO:0003842">
    <property type="term" value="F:L-glutamate gamma-semialdehyde dehydrogenase activity"/>
    <property type="evidence" value="ECO:0007669"/>
    <property type="project" value="TreeGrafter"/>
</dbReference>
<dbReference type="Gene3D" id="3.40.309.10">
    <property type="entry name" value="Aldehyde Dehydrogenase, Chain A, domain 2"/>
    <property type="match status" value="1"/>
</dbReference>
<dbReference type="InterPro" id="IPR016163">
    <property type="entry name" value="Ald_DH_C"/>
</dbReference>
<dbReference type="EMBL" id="LR134521">
    <property type="protein sequence ID" value="VEJ29079.1"/>
    <property type="molecule type" value="Genomic_DNA"/>
</dbReference>
<dbReference type="PANTHER" id="PTHR42862">
    <property type="entry name" value="DELTA-1-PYRROLINE-5-CARBOXYLATE DEHYDROGENASE 1, ISOFORM A-RELATED"/>
    <property type="match status" value="1"/>
</dbReference>
<keyword evidence="2" id="KW-0520">NAD</keyword>
<dbReference type="Proteomes" id="UP000270988">
    <property type="component" value="Chromosome"/>
</dbReference>
<evidence type="ECO:0000259" key="3">
    <source>
        <dbReference type="Pfam" id="PF00171"/>
    </source>
</evidence>
<dbReference type="PANTHER" id="PTHR42862:SF1">
    <property type="entry name" value="DELTA-1-PYRROLINE-5-CARBOXYLATE DEHYDROGENASE 2, ISOFORM A-RELATED"/>
    <property type="match status" value="1"/>
</dbReference>
<dbReference type="SUPFAM" id="SSF53720">
    <property type="entry name" value="ALDH-like"/>
    <property type="match status" value="1"/>
</dbReference>
<proteinExistence type="predicted"/>
<dbReference type="GO" id="GO:0010133">
    <property type="term" value="P:L-proline catabolic process to L-glutamate"/>
    <property type="evidence" value="ECO:0007669"/>
    <property type="project" value="TreeGrafter"/>
</dbReference>
<dbReference type="EC" id="1.5.1.12" evidence="4"/>
<evidence type="ECO:0000256" key="1">
    <source>
        <dbReference type="ARBA" id="ARBA00023002"/>
    </source>
</evidence>
<evidence type="ECO:0000313" key="5">
    <source>
        <dbReference type="Proteomes" id="UP000270988"/>
    </source>
</evidence>
<gene>
    <name evidence="4" type="primary">rocA_2</name>
    <name evidence="4" type="ORF">NCTC10918_00324</name>
</gene>
<dbReference type="GO" id="GO:0009898">
    <property type="term" value="C:cytoplasmic side of plasma membrane"/>
    <property type="evidence" value="ECO:0007669"/>
    <property type="project" value="TreeGrafter"/>
</dbReference>
<organism evidence="4 5">
    <name type="scientific">Rothia dentocariosa</name>
    <dbReference type="NCBI Taxonomy" id="2047"/>
    <lineage>
        <taxon>Bacteria</taxon>
        <taxon>Bacillati</taxon>
        <taxon>Actinomycetota</taxon>
        <taxon>Actinomycetes</taxon>
        <taxon>Micrococcales</taxon>
        <taxon>Micrococcaceae</taxon>
        <taxon>Rothia</taxon>
    </lineage>
</organism>
<sequence length="320" mass="34373">MTEYFGPILGIMTADTLEEAIELQNAPDYGLTAGLHSLDAEELELWLSKVQAGNVYVNRGITGAIVRRQPFGGWKKSTVGSGTKAGGPSYLIALSDWERTEATATAVPQSVAVREVLATADNADLCTAEDFAFLTRSASSDAEAWESEFGYGYDPSKLGVERNILRYVPTQVLVRADESASVADAVRVVLAGLAAGAPMALSVGKDLPVAVRGILENKGIKYLVESDEVWRTYLASNAKTPVRALAGTPLEGTRIRYIGDDVKSVYTALGGRPDVAVYFHPVTEAGRIEMLPFLREQAVSITAHRFGNPNPFSESVISSR</sequence>
<evidence type="ECO:0000256" key="2">
    <source>
        <dbReference type="ARBA" id="ARBA00023027"/>
    </source>
</evidence>
<dbReference type="AlphaFoldDB" id="A0A448UT69"/>
<dbReference type="InterPro" id="IPR050485">
    <property type="entry name" value="Proline_metab_enzyme"/>
</dbReference>
<name>A0A448UT69_9MICC</name>
<dbReference type="InterPro" id="IPR015590">
    <property type="entry name" value="Aldehyde_DH_dom"/>
</dbReference>
<dbReference type="Pfam" id="PF00171">
    <property type="entry name" value="Aldedh"/>
    <property type="match status" value="1"/>
</dbReference>
<feature type="domain" description="Aldehyde dehydrogenase" evidence="3">
    <location>
        <begin position="2"/>
        <end position="87"/>
    </location>
</feature>
<keyword evidence="1 4" id="KW-0560">Oxidoreductase</keyword>
<protein>
    <submittedName>
        <fullName evidence="4">1-pyrroline-5-carboxylate dehydrogenase</fullName>
        <ecNumber evidence="4">1.5.1.12</ecNumber>
    </submittedName>
</protein>
<evidence type="ECO:0000313" key="4">
    <source>
        <dbReference type="EMBL" id="VEJ29079.1"/>
    </source>
</evidence>
<dbReference type="InterPro" id="IPR016161">
    <property type="entry name" value="Ald_DH/histidinol_DH"/>
</dbReference>
<dbReference type="InterPro" id="IPR016162">
    <property type="entry name" value="Ald_DH_N"/>
</dbReference>
<reference evidence="4 5" key="1">
    <citation type="submission" date="2018-12" db="EMBL/GenBank/DDBJ databases">
        <authorList>
            <consortium name="Pathogen Informatics"/>
        </authorList>
    </citation>
    <scope>NUCLEOTIDE SEQUENCE [LARGE SCALE GENOMIC DNA]</scope>
    <source>
        <strain evidence="4 5">NCTC10918</strain>
    </source>
</reference>
<dbReference type="Gene3D" id="3.40.605.10">
    <property type="entry name" value="Aldehyde Dehydrogenase, Chain A, domain 1"/>
    <property type="match status" value="1"/>
</dbReference>